<organism evidence="2 3">
    <name type="scientific">Arcicella rosea</name>
    <dbReference type="NCBI Taxonomy" id="502909"/>
    <lineage>
        <taxon>Bacteria</taxon>
        <taxon>Pseudomonadati</taxon>
        <taxon>Bacteroidota</taxon>
        <taxon>Cytophagia</taxon>
        <taxon>Cytophagales</taxon>
        <taxon>Flectobacillaceae</taxon>
        <taxon>Arcicella</taxon>
    </lineage>
</organism>
<gene>
    <name evidence="2" type="ORF">HNP25_001692</name>
</gene>
<sequence>MSTISAYLNFNGNCREAMHFYQLCLGGKLLIQTLAEHPDADKMPKQMKACVLHASLSRKGLLIMGTDMLGDEGLIKGNTISLLLHCESETEIADCYQKLSKGGKQTHPITLSFWGALFGDLTDKFGNQWLLHYPKNKLKTNKYEND</sequence>
<dbReference type="RefSeq" id="WP_184133192.1">
    <property type="nucleotide sequence ID" value="NZ_JACHKT010000009.1"/>
</dbReference>
<feature type="domain" description="PhnB-like" evidence="1">
    <location>
        <begin position="4"/>
        <end position="129"/>
    </location>
</feature>
<accession>A0A841ES05</accession>
<protein>
    <submittedName>
        <fullName evidence="2">PhnB protein</fullName>
    </submittedName>
</protein>
<keyword evidence="3" id="KW-1185">Reference proteome</keyword>
<dbReference type="Proteomes" id="UP000524404">
    <property type="component" value="Unassembled WGS sequence"/>
</dbReference>
<dbReference type="CDD" id="cd06588">
    <property type="entry name" value="PhnB_like"/>
    <property type="match status" value="1"/>
</dbReference>
<dbReference type="InterPro" id="IPR029068">
    <property type="entry name" value="Glyas_Bleomycin-R_OHBP_Dase"/>
</dbReference>
<proteinExistence type="predicted"/>
<evidence type="ECO:0000259" key="1">
    <source>
        <dbReference type="Pfam" id="PF06983"/>
    </source>
</evidence>
<dbReference type="InterPro" id="IPR028973">
    <property type="entry name" value="PhnB-like"/>
</dbReference>
<dbReference type="PANTHER" id="PTHR33990">
    <property type="entry name" value="PROTEIN YJDN-RELATED"/>
    <property type="match status" value="1"/>
</dbReference>
<evidence type="ECO:0000313" key="2">
    <source>
        <dbReference type="EMBL" id="MBB6003040.1"/>
    </source>
</evidence>
<dbReference type="Gene3D" id="3.10.180.10">
    <property type="entry name" value="2,3-Dihydroxybiphenyl 1,2-Dioxygenase, domain 1"/>
    <property type="match status" value="1"/>
</dbReference>
<dbReference type="Pfam" id="PF06983">
    <property type="entry name" value="3-dmu-9_3-mt"/>
    <property type="match status" value="1"/>
</dbReference>
<dbReference type="EMBL" id="JACHKT010000009">
    <property type="protein sequence ID" value="MBB6003040.1"/>
    <property type="molecule type" value="Genomic_DNA"/>
</dbReference>
<reference evidence="2 3" key="1">
    <citation type="submission" date="2020-08" db="EMBL/GenBank/DDBJ databases">
        <title>Functional genomics of gut bacteria from endangered species of beetles.</title>
        <authorList>
            <person name="Carlos-Shanley C."/>
        </authorList>
    </citation>
    <scope>NUCLEOTIDE SEQUENCE [LARGE SCALE GENOMIC DNA]</scope>
    <source>
        <strain evidence="2 3">S00070</strain>
    </source>
</reference>
<comment type="caution">
    <text evidence="2">The sequence shown here is derived from an EMBL/GenBank/DDBJ whole genome shotgun (WGS) entry which is preliminary data.</text>
</comment>
<name>A0A841ES05_9BACT</name>
<evidence type="ECO:0000313" key="3">
    <source>
        <dbReference type="Proteomes" id="UP000524404"/>
    </source>
</evidence>
<dbReference type="PANTHER" id="PTHR33990:SF1">
    <property type="entry name" value="PROTEIN YJDN"/>
    <property type="match status" value="1"/>
</dbReference>
<dbReference type="SUPFAM" id="SSF54593">
    <property type="entry name" value="Glyoxalase/Bleomycin resistance protein/Dihydroxybiphenyl dioxygenase"/>
    <property type="match status" value="1"/>
</dbReference>
<dbReference type="AlphaFoldDB" id="A0A841ES05"/>